<sequence>MEGAQIMEVTTRNQAMQQMKNLEYLSKEDFTRGLKEILISFQKEIASCLYKLEMGCESKESKGQLAGRVDPNCVKGGTKAGPGMDKPSQVLESVDQPTRQQIINRYHKIYVRRHPPRRQLRWRPKLKGQKDQIGSEEVSETCRSSSSEQTVQAKTTNTVDGSGGHDTKAVFGCSVSEEEAPGGVAVVESDRQGDHEAERADAFFAGHLVDTEVMGQIEGQQTKVIVSAGDIPGVVEAVKVGG</sequence>
<feature type="region of interest" description="Disordered" evidence="1">
    <location>
        <begin position="117"/>
        <end position="165"/>
    </location>
</feature>
<feature type="compositionally biased region" description="Basic residues" evidence="1">
    <location>
        <begin position="117"/>
        <end position="127"/>
    </location>
</feature>
<feature type="compositionally biased region" description="Polar residues" evidence="1">
    <location>
        <begin position="141"/>
        <end position="160"/>
    </location>
</feature>
<dbReference type="Proteomes" id="UP000327013">
    <property type="component" value="Chromosome 2"/>
</dbReference>
<name>A0A5N6QPY4_9ROSI</name>
<evidence type="ECO:0000313" key="3">
    <source>
        <dbReference type="Proteomes" id="UP000327013"/>
    </source>
</evidence>
<protein>
    <submittedName>
        <fullName evidence="2">Uncharacterized protein</fullName>
    </submittedName>
</protein>
<reference evidence="2 3" key="1">
    <citation type="submission" date="2019-06" db="EMBL/GenBank/DDBJ databases">
        <title>A chromosomal-level reference genome of Carpinus fangiana (Coryloideae, Betulaceae).</title>
        <authorList>
            <person name="Yang X."/>
            <person name="Wang Z."/>
            <person name="Zhang L."/>
            <person name="Hao G."/>
            <person name="Liu J."/>
            <person name="Yang Y."/>
        </authorList>
    </citation>
    <scope>NUCLEOTIDE SEQUENCE [LARGE SCALE GENOMIC DNA]</scope>
    <source>
        <strain evidence="2">Cfa_2016G</strain>
        <tissue evidence="2">Leaf</tissue>
    </source>
</reference>
<dbReference type="EMBL" id="CM017322">
    <property type="protein sequence ID" value="KAE8008886.1"/>
    <property type="molecule type" value="Genomic_DNA"/>
</dbReference>
<accession>A0A5N6QPY4</accession>
<evidence type="ECO:0000256" key="1">
    <source>
        <dbReference type="SAM" id="MobiDB-lite"/>
    </source>
</evidence>
<gene>
    <name evidence="2" type="ORF">FH972_005357</name>
</gene>
<organism evidence="2 3">
    <name type="scientific">Carpinus fangiana</name>
    <dbReference type="NCBI Taxonomy" id="176857"/>
    <lineage>
        <taxon>Eukaryota</taxon>
        <taxon>Viridiplantae</taxon>
        <taxon>Streptophyta</taxon>
        <taxon>Embryophyta</taxon>
        <taxon>Tracheophyta</taxon>
        <taxon>Spermatophyta</taxon>
        <taxon>Magnoliopsida</taxon>
        <taxon>eudicotyledons</taxon>
        <taxon>Gunneridae</taxon>
        <taxon>Pentapetalae</taxon>
        <taxon>rosids</taxon>
        <taxon>fabids</taxon>
        <taxon>Fagales</taxon>
        <taxon>Betulaceae</taxon>
        <taxon>Carpinus</taxon>
    </lineage>
</organism>
<proteinExistence type="predicted"/>
<keyword evidence="3" id="KW-1185">Reference proteome</keyword>
<evidence type="ECO:0000313" key="2">
    <source>
        <dbReference type="EMBL" id="KAE8008886.1"/>
    </source>
</evidence>
<dbReference type="AlphaFoldDB" id="A0A5N6QPY4"/>